<reference evidence="2 3" key="1">
    <citation type="submission" date="2015-01" db="EMBL/GenBank/DDBJ databases">
        <title>The Genome Sequence of Rhinocladiella mackenzie CBS 650.93.</title>
        <authorList>
            <consortium name="The Broad Institute Genomics Platform"/>
            <person name="Cuomo C."/>
            <person name="de Hoog S."/>
            <person name="Gorbushina A."/>
            <person name="Stielow B."/>
            <person name="Teixiera M."/>
            <person name="Abouelleil A."/>
            <person name="Chapman S.B."/>
            <person name="Priest M."/>
            <person name="Young S.K."/>
            <person name="Wortman J."/>
            <person name="Nusbaum C."/>
            <person name="Birren B."/>
        </authorList>
    </citation>
    <scope>NUCLEOTIDE SEQUENCE [LARGE SCALE GENOMIC DNA]</scope>
    <source>
        <strain evidence="2 3">CBS 650.93</strain>
    </source>
</reference>
<name>A0A0D2G2A4_9EURO</name>
<dbReference type="GeneID" id="25291380"/>
<sequence length="247" mass="27429">MGKIQVQEHTQSYQAISTKSPHGLRCLKVLFSEYDSSQPSRLILNSLFAKDFQDNENGTDRSVGRDEAIDNIISSRARCTKHQMDLKHAWCVENSGSSHTVFFEGIRFMFLDGDSDWTRVPFSGRIEVRIKENRFTLKDAVVEVVTRRMTSDTGQLVSRDLQQQRPQRRTSSSSPISPIESPMGTLRRSTSKIAIPAVSELPAVTTSLMETKSLPSYQSSELLKGAAIGTPTVISGSSGDGELMLKQ</sequence>
<evidence type="ECO:0000313" key="3">
    <source>
        <dbReference type="Proteomes" id="UP000053617"/>
    </source>
</evidence>
<evidence type="ECO:0000256" key="1">
    <source>
        <dbReference type="SAM" id="MobiDB-lite"/>
    </source>
</evidence>
<dbReference type="HOGENOM" id="CLU_1199839_0_0_1"/>
<proteinExistence type="predicted"/>
<dbReference type="VEuPathDB" id="FungiDB:Z518_03309"/>
<feature type="compositionally biased region" description="Low complexity" evidence="1">
    <location>
        <begin position="163"/>
        <end position="182"/>
    </location>
</feature>
<dbReference type="Proteomes" id="UP000053617">
    <property type="component" value="Unassembled WGS sequence"/>
</dbReference>
<protein>
    <submittedName>
        <fullName evidence="2">Rhinocladiella mackenziei CBS 650.93 unplaced genomic scaffold supercont1.2, whole genome shotgun sequence</fullName>
    </submittedName>
</protein>
<dbReference type="EMBL" id="KN847476">
    <property type="protein sequence ID" value="KIX08652.1"/>
    <property type="molecule type" value="Genomic_DNA"/>
</dbReference>
<gene>
    <name evidence="2" type="ORF">Z518_03309</name>
</gene>
<evidence type="ECO:0000313" key="2">
    <source>
        <dbReference type="EMBL" id="KIX08652.1"/>
    </source>
</evidence>
<feature type="region of interest" description="Disordered" evidence="1">
    <location>
        <begin position="153"/>
        <end position="187"/>
    </location>
</feature>
<dbReference type="OrthoDB" id="4147229at2759"/>
<accession>A0A0D2G2A4</accession>
<keyword evidence="3" id="KW-1185">Reference proteome</keyword>
<dbReference type="AlphaFoldDB" id="A0A0D2G2A4"/>
<dbReference type="RefSeq" id="XP_013275788.1">
    <property type="nucleotide sequence ID" value="XM_013420334.1"/>
</dbReference>
<organism evidence="2 3">
    <name type="scientific">Rhinocladiella mackenziei CBS 650.93</name>
    <dbReference type="NCBI Taxonomy" id="1442369"/>
    <lineage>
        <taxon>Eukaryota</taxon>
        <taxon>Fungi</taxon>
        <taxon>Dikarya</taxon>
        <taxon>Ascomycota</taxon>
        <taxon>Pezizomycotina</taxon>
        <taxon>Eurotiomycetes</taxon>
        <taxon>Chaetothyriomycetidae</taxon>
        <taxon>Chaetothyriales</taxon>
        <taxon>Herpotrichiellaceae</taxon>
        <taxon>Rhinocladiella</taxon>
    </lineage>
</organism>